<dbReference type="SUPFAM" id="SSF52058">
    <property type="entry name" value="L domain-like"/>
    <property type="match status" value="2"/>
</dbReference>
<proteinExistence type="predicted"/>
<evidence type="ECO:0000259" key="2">
    <source>
        <dbReference type="Pfam" id="PF23559"/>
    </source>
</evidence>
<dbReference type="Pfam" id="PF25019">
    <property type="entry name" value="LRR_R13L1-DRL21"/>
    <property type="match status" value="1"/>
</dbReference>
<feature type="domain" description="Disease resistance protein winged helix" evidence="2">
    <location>
        <begin position="2"/>
        <end position="65"/>
    </location>
</feature>
<dbReference type="AlphaFoldDB" id="A0A392M138"/>
<reference evidence="4 5" key="1">
    <citation type="journal article" date="2018" name="Front. Plant Sci.">
        <title>Red Clover (Trifolium pratense) and Zigzag Clover (T. medium) - A Picture of Genomic Similarities and Differences.</title>
        <authorList>
            <person name="Dluhosova J."/>
            <person name="Istvanek J."/>
            <person name="Nedelnik J."/>
            <person name="Repkova J."/>
        </authorList>
    </citation>
    <scope>NUCLEOTIDE SEQUENCE [LARGE SCALE GENOMIC DNA]</scope>
    <source>
        <strain evidence="5">cv. 10/8</strain>
        <tissue evidence="4">Leaf</tissue>
    </source>
</reference>
<dbReference type="Pfam" id="PF23559">
    <property type="entry name" value="WHD_DRP"/>
    <property type="match status" value="1"/>
</dbReference>
<evidence type="ECO:0000256" key="1">
    <source>
        <dbReference type="ARBA" id="ARBA00022737"/>
    </source>
</evidence>
<name>A0A392M138_9FABA</name>
<keyword evidence="5" id="KW-1185">Reference proteome</keyword>
<evidence type="ECO:0000259" key="3">
    <source>
        <dbReference type="Pfam" id="PF25019"/>
    </source>
</evidence>
<sequence length="586" mass="66846">MSKEELIHLWMANGFISSRENLEVEDVGSMIWNELCQKSFFQDIEMNDYSRDMSFKLHDLVHDLAQSLMGHECMYLENANLNSLSKNTHDISFGSEDSLSFNESAFKKVESLRTLFQLNNYVEIKHDYFSKNRSLRVLCTSQVPLLGGLLHLRYLELRYLDIKTLPDSINNLQKLEILKIKGCRELSCLPKRLACLQNLRHLVIKDCKSLSRVFPYVGKLSYLRTLSKYIVNSEEGNSLTELRDLNLGGKLSIKGLNDVGMLSEAQAANLMGKKDLHKLCLSWIIRSDGFTKTPTISAEQLFEVLQPHSNLKRLKIGYYDGLLLPSWISILSNLVALYLRDCVRCVRLPSFAKLQSLKKLKLDNMVNLKYLDDESHDGMEVGIFPSLEVLVLKKLPNLEGLLKVEIGEVFPCLSNLTINLCPKLGLPFLPSLKDLYVEGCNNELLRSISTLCGLTTLTLNRGDGIIYFPEGMFRNLTFLQFLIIFDFPKLKELPNEPFNLALEHMNISFCNELESLPEQIWECLQSLRTMSIGYCKGLRCLPKGIQHLASLEVLTIDGCPTLEERCKEGTGEDWDKIAHIPKLNFQ</sequence>
<dbReference type="Proteomes" id="UP000265520">
    <property type="component" value="Unassembled WGS sequence"/>
</dbReference>
<gene>
    <name evidence="4" type="ORF">A2U01_0001769</name>
</gene>
<comment type="caution">
    <text evidence="4">The sequence shown here is derived from an EMBL/GenBank/DDBJ whole genome shotgun (WGS) entry which is preliminary data.</text>
</comment>
<protein>
    <submittedName>
        <fullName evidence="4">NBS-LRR resistance protein</fullName>
    </submittedName>
</protein>
<dbReference type="EMBL" id="LXQA010001739">
    <property type="protein sequence ID" value="MCH80991.1"/>
    <property type="molecule type" value="Genomic_DNA"/>
</dbReference>
<feature type="domain" description="R13L1/DRL21-like LRR repeat region" evidence="3">
    <location>
        <begin position="239"/>
        <end position="365"/>
    </location>
</feature>
<dbReference type="Gene3D" id="3.80.10.10">
    <property type="entry name" value="Ribonuclease Inhibitor"/>
    <property type="match status" value="3"/>
</dbReference>
<evidence type="ECO:0000313" key="4">
    <source>
        <dbReference type="EMBL" id="MCH80991.1"/>
    </source>
</evidence>
<dbReference type="InterPro" id="IPR032675">
    <property type="entry name" value="LRR_dom_sf"/>
</dbReference>
<accession>A0A392M138</accession>
<organism evidence="4 5">
    <name type="scientific">Trifolium medium</name>
    <dbReference type="NCBI Taxonomy" id="97028"/>
    <lineage>
        <taxon>Eukaryota</taxon>
        <taxon>Viridiplantae</taxon>
        <taxon>Streptophyta</taxon>
        <taxon>Embryophyta</taxon>
        <taxon>Tracheophyta</taxon>
        <taxon>Spermatophyta</taxon>
        <taxon>Magnoliopsida</taxon>
        <taxon>eudicotyledons</taxon>
        <taxon>Gunneridae</taxon>
        <taxon>Pentapetalae</taxon>
        <taxon>rosids</taxon>
        <taxon>fabids</taxon>
        <taxon>Fabales</taxon>
        <taxon>Fabaceae</taxon>
        <taxon>Papilionoideae</taxon>
        <taxon>50 kb inversion clade</taxon>
        <taxon>NPAAA clade</taxon>
        <taxon>Hologalegina</taxon>
        <taxon>IRL clade</taxon>
        <taxon>Trifolieae</taxon>
        <taxon>Trifolium</taxon>
    </lineage>
</organism>
<dbReference type="PANTHER" id="PTHR47186:SF18">
    <property type="entry name" value="RX N-TERMINAL DOMAIN-CONTAINING PROTEIN"/>
    <property type="match status" value="1"/>
</dbReference>
<dbReference type="PANTHER" id="PTHR47186">
    <property type="entry name" value="LEUCINE-RICH REPEAT-CONTAINING PROTEIN 57"/>
    <property type="match status" value="1"/>
</dbReference>
<evidence type="ECO:0000313" key="5">
    <source>
        <dbReference type="Proteomes" id="UP000265520"/>
    </source>
</evidence>
<dbReference type="InterPro" id="IPR058922">
    <property type="entry name" value="WHD_DRP"/>
</dbReference>
<keyword evidence="1" id="KW-0677">Repeat</keyword>
<dbReference type="InterPro" id="IPR056789">
    <property type="entry name" value="LRR_R13L1-DRL21"/>
</dbReference>